<evidence type="ECO:0000256" key="1">
    <source>
        <dbReference type="ARBA" id="ARBA00004370"/>
    </source>
</evidence>
<dbReference type="RefSeq" id="WP_079684983.1">
    <property type="nucleotide sequence ID" value="NZ_FUZU01000001.1"/>
</dbReference>
<protein>
    <submittedName>
        <fullName evidence="4">Surface antigen</fullName>
    </submittedName>
</protein>
<proteinExistence type="predicted"/>
<name>A0A1T5IS86_9BACT</name>
<comment type="subcellular location">
    <subcellularLocation>
        <location evidence="1">Membrane</location>
    </subcellularLocation>
</comment>
<keyword evidence="2" id="KW-0472">Membrane</keyword>
<dbReference type="STRING" id="688867.SAMN05660236_0345"/>
<dbReference type="GO" id="GO:0019867">
    <property type="term" value="C:outer membrane"/>
    <property type="evidence" value="ECO:0007669"/>
    <property type="project" value="InterPro"/>
</dbReference>
<dbReference type="Gene3D" id="2.40.160.50">
    <property type="entry name" value="membrane protein fhac: a member of the omp85/tpsb transporter family"/>
    <property type="match status" value="1"/>
</dbReference>
<dbReference type="EMBL" id="FUZU01000001">
    <property type="protein sequence ID" value="SKC42057.1"/>
    <property type="molecule type" value="Genomic_DNA"/>
</dbReference>
<dbReference type="OrthoDB" id="9771071at2"/>
<reference evidence="4 5" key="1">
    <citation type="submission" date="2017-02" db="EMBL/GenBank/DDBJ databases">
        <authorList>
            <person name="Peterson S.W."/>
        </authorList>
    </citation>
    <scope>NUCLEOTIDE SEQUENCE [LARGE SCALE GENOMIC DNA]</scope>
    <source>
        <strain evidence="4 5">DSM 25262</strain>
    </source>
</reference>
<organism evidence="4 5">
    <name type="scientific">Ohtaekwangia koreensis</name>
    <dbReference type="NCBI Taxonomy" id="688867"/>
    <lineage>
        <taxon>Bacteria</taxon>
        <taxon>Pseudomonadati</taxon>
        <taxon>Bacteroidota</taxon>
        <taxon>Cytophagia</taxon>
        <taxon>Cytophagales</taxon>
        <taxon>Fulvivirgaceae</taxon>
        <taxon>Ohtaekwangia</taxon>
    </lineage>
</organism>
<evidence type="ECO:0000313" key="5">
    <source>
        <dbReference type="Proteomes" id="UP000190961"/>
    </source>
</evidence>
<gene>
    <name evidence="4" type="ORF">SAMN05660236_0345</name>
</gene>
<dbReference type="Proteomes" id="UP000190961">
    <property type="component" value="Unassembled WGS sequence"/>
</dbReference>
<evidence type="ECO:0000256" key="2">
    <source>
        <dbReference type="ARBA" id="ARBA00023136"/>
    </source>
</evidence>
<evidence type="ECO:0000259" key="3">
    <source>
        <dbReference type="Pfam" id="PF01103"/>
    </source>
</evidence>
<dbReference type="PROSITE" id="PS51257">
    <property type="entry name" value="PROKAR_LIPOPROTEIN"/>
    <property type="match status" value="1"/>
</dbReference>
<evidence type="ECO:0000313" key="4">
    <source>
        <dbReference type="EMBL" id="SKC42057.1"/>
    </source>
</evidence>
<dbReference type="Pfam" id="PF01103">
    <property type="entry name" value="Omp85"/>
    <property type="match status" value="1"/>
</dbReference>
<feature type="domain" description="Bacterial surface antigen (D15)" evidence="3">
    <location>
        <begin position="124"/>
        <end position="337"/>
    </location>
</feature>
<sequence length="367" mass="41685">MKVTVAVWLCMMVMIGCYAQEVSRGVPLALGKSDRYILFPMLVKSPEYKWGAGAAGIYYFKIKPDSLTRTSNVKLVSFVTVRKQVVLASESNIYFPHEDFILHLIVSASHFPDKFWGLGNTTPSSAEEDYTISQYDIYPQLIRKIRPNLFAGINYEFQNVFRFQYDNKQGESLFDTENIAGRYGSKISGTGIVLCWDSRNNAFSPSKGFYIQYFVNAYRDFIGSDFNFNIQNLDVRKYFDLHHDRVLAFQLNMIAASGSIPIRDFSVMGTNMYMRGYYEGRYQDKNLIAFQTEFRTPVYKRWGAVLFTGIGKVGPNLASVVNGQGLKPSVGVGLRFSLNKKEKLNLRIDAGFGKHSQGTYINLAEAF</sequence>
<dbReference type="AlphaFoldDB" id="A0A1T5IS86"/>
<accession>A0A1T5IS86</accession>
<keyword evidence="5" id="KW-1185">Reference proteome</keyword>
<dbReference type="InterPro" id="IPR000184">
    <property type="entry name" value="Bac_surfAg_D15"/>
</dbReference>